<dbReference type="Pfam" id="PF22776">
    <property type="entry name" value="K_trans_C"/>
    <property type="match status" value="1"/>
</dbReference>
<sequence length="87" mass="9778">MVEGGDGDETKEEMVEREVKIVEQGLRSGVVHLMGESEVVANKGASLIKKVMINYAYNFMRRNLRQSNKVCDIPHGRLLKVGLAYEL</sequence>
<dbReference type="OrthoDB" id="504708at2759"/>
<feature type="domain" description="K+ potassium transporter C-terminal" evidence="1">
    <location>
        <begin position="29"/>
        <end position="87"/>
    </location>
</feature>
<dbReference type="PANTHER" id="PTHR30540">
    <property type="entry name" value="OSMOTIC STRESS POTASSIUM TRANSPORTER"/>
    <property type="match status" value="1"/>
</dbReference>
<protein>
    <recommendedName>
        <fullName evidence="1">K+ potassium transporter C-terminal domain-containing protein</fullName>
    </recommendedName>
</protein>
<proteinExistence type="predicted"/>
<dbReference type="AlphaFoldDB" id="A0A7J7KW60"/>
<dbReference type="InterPro" id="IPR053952">
    <property type="entry name" value="K_trans_C"/>
</dbReference>
<keyword evidence="3" id="KW-1185">Reference proteome</keyword>
<organism evidence="2 3">
    <name type="scientific">Kingdonia uniflora</name>
    <dbReference type="NCBI Taxonomy" id="39325"/>
    <lineage>
        <taxon>Eukaryota</taxon>
        <taxon>Viridiplantae</taxon>
        <taxon>Streptophyta</taxon>
        <taxon>Embryophyta</taxon>
        <taxon>Tracheophyta</taxon>
        <taxon>Spermatophyta</taxon>
        <taxon>Magnoliopsida</taxon>
        <taxon>Ranunculales</taxon>
        <taxon>Circaeasteraceae</taxon>
        <taxon>Kingdonia</taxon>
    </lineage>
</organism>
<dbReference type="EMBL" id="JACGCM010002833">
    <property type="protein sequence ID" value="KAF6134601.1"/>
    <property type="molecule type" value="Genomic_DNA"/>
</dbReference>
<name>A0A7J7KW60_9MAGN</name>
<dbReference type="InterPro" id="IPR003855">
    <property type="entry name" value="K+_transporter"/>
</dbReference>
<comment type="caution">
    <text evidence="2">The sequence shown here is derived from an EMBL/GenBank/DDBJ whole genome shotgun (WGS) entry which is preliminary data.</text>
</comment>
<dbReference type="Proteomes" id="UP000541444">
    <property type="component" value="Unassembled WGS sequence"/>
</dbReference>
<evidence type="ECO:0000313" key="3">
    <source>
        <dbReference type="Proteomes" id="UP000541444"/>
    </source>
</evidence>
<dbReference type="PANTHER" id="PTHR30540:SF87">
    <property type="entry name" value="POTASSIUM TRANSPORTER"/>
    <property type="match status" value="1"/>
</dbReference>
<evidence type="ECO:0000313" key="2">
    <source>
        <dbReference type="EMBL" id="KAF6134601.1"/>
    </source>
</evidence>
<reference evidence="2 3" key="1">
    <citation type="journal article" date="2020" name="IScience">
        <title>Genome Sequencing of the Endangered Kingdonia uniflora (Circaeasteraceae, Ranunculales) Reveals Potential Mechanisms of Evolutionary Specialization.</title>
        <authorList>
            <person name="Sun Y."/>
            <person name="Deng T."/>
            <person name="Zhang A."/>
            <person name="Moore M.J."/>
            <person name="Landis J.B."/>
            <person name="Lin N."/>
            <person name="Zhang H."/>
            <person name="Zhang X."/>
            <person name="Huang J."/>
            <person name="Zhang X."/>
            <person name="Sun H."/>
            <person name="Wang H."/>
        </authorList>
    </citation>
    <scope>NUCLEOTIDE SEQUENCE [LARGE SCALE GENOMIC DNA]</scope>
    <source>
        <strain evidence="2">TB1705</strain>
        <tissue evidence="2">Leaf</tissue>
    </source>
</reference>
<evidence type="ECO:0000259" key="1">
    <source>
        <dbReference type="Pfam" id="PF22776"/>
    </source>
</evidence>
<dbReference type="GO" id="GO:0015079">
    <property type="term" value="F:potassium ion transmembrane transporter activity"/>
    <property type="evidence" value="ECO:0007669"/>
    <property type="project" value="InterPro"/>
</dbReference>
<dbReference type="GO" id="GO:0016020">
    <property type="term" value="C:membrane"/>
    <property type="evidence" value="ECO:0007669"/>
    <property type="project" value="InterPro"/>
</dbReference>
<accession>A0A7J7KW60</accession>
<gene>
    <name evidence="2" type="ORF">GIB67_025716</name>
</gene>